<reference evidence="1 2" key="1">
    <citation type="submission" date="2018-06" db="EMBL/GenBank/DDBJ databases">
        <title>Mucibacter soli gen. nov., sp. nov., a new member of the family Chitinophagaceae producing mucin.</title>
        <authorList>
            <person name="Kim M.-K."/>
            <person name="Park S."/>
            <person name="Kim T.-S."/>
            <person name="Joung Y."/>
            <person name="Han J.-H."/>
            <person name="Kim S.B."/>
        </authorList>
    </citation>
    <scope>NUCLEOTIDE SEQUENCE [LARGE SCALE GENOMIC DNA]</scope>
    <source>
        <strain evidence="1 2">R1-15</strain>
    </source>
</reference>
<keyword evidence="2" id="KW-1185">Reference proteome</keyword>
<gene>
    <name evidence="1" type="ORF">DN068_06020</name>
</gene>
<evidence type="ECO:0000313" key="2">
    <source>
        <dbReference type="Proteomes" id="UP000248745"/>
    </source>
</evidence>
<dbReference type="AlphaFoldDB" id="A0A2W2BKA5"/>
<sequence>MALDNLISVSFTPQELDQIDSALSTITKVMEDKAVNLTPDQRQQYGRVRYAMEVWIQKANSYMAQNTQLVPGFVDYEEHKKDLAAHNALNPRIDRMQTVLQMLLDTNLLLGTDLYNNSLAFYRSLKASTQSNAAGASAIYHDLKQQFPNTTLNRVAKEKDSNANS</sequence>
<name>A0A2W2BKA5_9BACT</name>
<proteinExistence type="predicted"/>
<accession>A0A2W2BKA5</accession>
<protein>
    <submittedName>
        <fullName evidence="1">Uncharacterized protein</fullName>
    </submittedName>
</protein>
<dbReference type="EMBL" id="QKTW01000009">
    <property type="protein sequence ID" value="PZF73896.1"/>
    <property type="molecule type" value="Genomic_DNA"/>
</dbReference>
<dbReference type="Proteomes" id="UP000248745">
    <property type="component" value="Unassembled WGS sequence"/>
</dbReference>
<comment type="caution">
    <text evidence="1">The sequence shown here is derived from an EMBL/GenBank/DDBJ whole genome shotgun (WGS) entry which is preliminary data.</text>
</comment>
<dbReference type="RefSeq" id="WP_110997993.1">
    <property type="nucleotide sequence ID" value="NZ_QKTW01000009.1"/>
</dbReference>
<dbReference type="OrthoDB" id="5952844at2"/>
<evidence type="ECO:0000313" key="1">
    <source>
        <dbReference type="EMBL" id="PZF73896.1"/>
    </source>
</evidence>
<organism evidence="1 2">
    <name type="scientific">Taibaiella soli</name>
    <dbReference type="NCBI Taxonomy" id="1649169"/>
    <lineage>
        <taxon>Bacteria</taxon>
        <taxon>Pseudomonadati</taxon>
        <taxon>Bacteroidota</taxon>
        <taxon>Chitinophagia</taxon>
        <taxon>Chitinophagales</taxon>
        <taxon>Chitinophagaceae</taxon>
        <taxon>Taibaiella</taxon>
    </lineage>
</organism>